<evidence type="ECO:0000313" key="2">
    <source>
        <dbReference type="Proteomes" id="UP000010953"/>
    </source>
</evidence>
<dbReference type="OrthoDB" id="767938at2"/>
<organism evidence="1 2">
    <name type="scientific">Mariniradius saccharolyticus AK6</name>
    <dbReference type="NCBI Taxonomy" id="1239962"/>
    <lineage>
        <taxon>Bacteria</taxon>
        <taxon>Pseudomonadati</taxon>
        <taxon>Bacteroidota</taxon>
        <taxon>Cytophagia</taxon>
        <taxon>Cytophagales</taxon>
        <taxon>Cyclobacteriaceae</taxon>
        <taxon>Mariniradius</taxon>
    </lineage>
</organism>
<proteinExistence type="predicted"/>
<dbReference type="InParanoid" id="M7X0Y8"/>
<dbReference type="EMBL" id="AMZY02000020">
    <property type="protein sequence ID" value="EMS31195.1"/>
    <property type="molecule type" value="Genomic_DNA"/>
</dbReference>
<gene>
    <name evidence="1" type="ORF">C943_02342</name>
</gene>
<comment type="caution">
    <text evidence="1">The sequence shown here is derived from an EMBL/GenBank/DDBJ whole genome shotgun (WGS) entry which is preliminary data.</text>
</comment>
<dbReference type="Proteomes" id="UP000010953">
    <property type="component" value="Unassembled WGS sequence"/>
</dbReference>
<accession>M7X0Y8</accession>
<keyword evidence="2" id="KW-1185">Reference proteome</keyword>
<dbReference type="AlphaFoldDB" id="M7X0Y8"/>
<sequence length="139" mass="15742">MRKLFHSLLIGFGMIILIWIWADSVFSDMCGNQIVSETYSPNKKYKAVIFVRDCGATTGYSTQVAIFEHDSQLSNSMWGNVLIASDDYYGEHSNDFGGLDVRAIWTDNQNVTLIFDHKADVDIKETELDGITIKHQDVQ</sequence>
<dbReference type="eggNOG" id="ENOG5033C5W">
    <property type="taxonomic scope" value="Bacteria"/>
</dbReference>
<dbReference type="RefSeq" id="WP_008630995.1">
    <property type="nucleotide sequence ID" value="NZ_AMZY02000020.1"/>
</dbReference>
<evidence type="ECO:0000313" key="1">
    <source>
        <dbReference type="EMBL" id="EMS31195.1"/>
    </source>
</evidence>
<protein>
    <submittedName>
        <fullName evidence="1">Uncharacterized protein</fullName>
    </submittedName>
</protein>
<name>M7X0Y8_9BACT</name>
<reference evidence="1" key="1">
    <citation type="submission" date="2013-01" db="EMBL/GenBank/DDBJ databases">
        <title>Genome assembly of Mariniradius saccharolyticus AK6.</title>
        <authorList>
            <person name="Vaidya B."/>
            <person name="Khatri I."/>
            <person name="Tanuku N.R.S."/>
            <person name="Subramanian S."/>
            <person name="Pinnaka A."/>
        </authorList>
    </citation>
    <scope>NUCLEOTIDE SEQUENCE [LARGE SCALE GENOMIC DNA]</scope>
    <source>
        <strain evidence="1">AK6</strain>
    </source>
</reference>